<protein>
    <submittedName>
        <fullName evidence="2">Uncharacterized protein</fullName>
    </submittedName>
</protein>
<name>A0A017TD98_9BACT</name>
<reference evidence="2 3" key="1">
    <citation type="submission" date="2013-05" db="EMBL/GenBank/DDBJ databases">
        <title>Genome assembly of Chondromyces apiculatus DSM 436.</title>
        <authorList>
            <person name="Sharma G."/>
            <person name="Khatri I."/>
            <person name="Kaur C."/>
            <person name="Mayilraj S."/>
            <person name="Subramanian S."/>
        </authorList>
    </citation>
    <scope>NUCLEOTIDE SEQUENCE [LARGE SCALE GENOMIC DNA]</scope>
    <source>
        <strain evidence="2 3">DSM 436</strain>
    </source>
</reference>
<evidence type="ECO:0000256" key="1">
    <source>
        <dbReference type="SAM" id="MobiDB-lite"/>
    </source>
</evidence>
<gene>
    <name evidence="2" type="ORF">CAP_1497</name>
</gene>
<dbReference type="EMBL" id="ASRX01000014">
    <property type="protein sequence ID" value="EYF06800.1"/>
    <property type="molecule type" value="Genomic_DNA"/>
</dbReference>
<comment type="caution">
    <text evidence="2">The sequence shown here is derived from an EMBL/GenBank/DDBJ whole genome shotgun (WGS) entry which is preliminary data.</text>
</comment>
<keyword evidence="3" id="KW-1185">Reference proteome</keyword>
<feature type="compositionally biased region" description="Basic residues" evidence="1">
    <location>
        <begin position="65"/>
        <end position="75"/>
    </location>
</feature>
<dbReference type="STRING" id="1192034.CAP_1497"/>
<feature type="compositionally biased region" description="Basic and acidic residues" evidence="1">
    <location>
        <begin position="52"/>
        <end position="64"/>
    </location>
</feature>
<dbReference type="Proteomes" id="UP000019678">
    <property type="component" value="Unassembled WGS sequence"/>
</dbReference>
<sequence length="95" mass="10708">MRAGHEGPLESERARGWRETERGGASGRGQASRAPRKRSRRELPGTDAAGRTQERRRDTLLERVHKSRRLARKPRSPSLLRSASPCSTWPPSPRS</sequence>
<evidence type="ECO:0000313" key="2">
    <source>
        <dbReference type="EMBL" id="EYF06800.1"/>
    </source>
</evidence>
<proteinExistence type="predicted"/>
<accession>A0A017TD98</accession>
<feature type="compositionally biased region" description="Basic and acidic residues" evidence="1">
    <location>
        <begin position="1"/>
        <end position="22"/>
    </location>
</feature>
<dbReference type="AlphaFoldDB" id="A0A017TD98"/>
<evidence type="ECO:0000313" key="3">
    <source>
        <dbReference type="Proteomes" id="UP000019678"/>
    </source>
</evidence>
<feature type="region of interest" description="Disordered" evidence="1">
    <location>
        <begin position="1"/>
        <end position="95"/>
    </location>
</feature>
<organism evidence="2 3">
    <name type="scientific">Chondromyces apiculatus DSM 436</name>
    <dbReference type="NCBI Taxonomy" id="1192034"/>
    <lineage>
        <taxon>Bacteria</taxon>
        <taxon>Pseudomonadati</taxon>
        <taxon>Myxococcota</taxon>
        <taxon>Polyangia</taxon>
        <taxon>Polyangiales</taxon>
        <taxon>Polyangiaceae</taxon>
        <taxon>Chondromyces</taxon>
    </lineage>
</organism>
<feature type="compositionally biased region" description="Low complexity" evidence="1">
    <location>
        <begin position="76"/>
        <end position="85"/>
    </location>
</feature>